<keyword evidence="2 4" id="KW-0689">Ribosomal protein</keyword>
<dbReference type="GO" id="GO:0003735">
    <property type="term" value="F:structural constituent of ribosome"/>
    <property type="evidence" value="ECO:0007669"/>
    <property type="project" value="InterPro"/>
</dbReference>
<gene>
    <name evidence="4" type="ORF">PROFUN_14379</name>
</gene>
<evidence type="ECO:0000256" key="2">
    <source>
        <dbReference type="ARBA" id="ARBA00022980"/>
    </source>
</evidence>
<dbReference type="SUPFAM" id="SSF52161">
    <property type="entry name" value="Ribosomal protein L13"/>
    <property type="match status" value="1"/>
</dbReference>
<dbReference type="Proteomes" id="UP000241769">
    <property type="component" value="Unassembled WGS sequence"/>
</dbReference>
<dbReference type="OrthoDB" id="274622at2759"/>
<proteinExistence type="inferred from homology"/>
<keyword evidence="5" id="KW-1185">Reference proteome</keyword>
<dbReference type="GO" id="GO:0006412">
    <property type="term" value="P:translation"/>
    <property type="evidence" value="ECO:0007669"/>
    <property type="project" value="InterPro"/>
</dbReference>
<comment type="caution">
    <text evidence="4">The sequence shown here is derived from an EMBL/GenBank/DDBJ whole genome shotgun (WGS) entry which is preliminary data.</text>
</comment>
<dbReference type="CDD" id="cd00392">
    <property type="entry name" value="Ribosomal_L13"/>
    <property type="match status" value="1"/>
</dbReference>
<reference evidence="4 5" key="1">
    <citation type="journal article" date="2018" name="Genome Biol. Evol.">
        <title>Multiple Roots of Fruiting Body Formation in Amoebozoa.</title>
        <authorList>
            <person name="Hillmann F."/>
            <person name="Forbes G."/>
            <person name="Novohradska S."/>
            <person name="Ferling I."/>
            <person name="Riege K."/>
            <person name="Groth M."/>
            <person name="Westermann M."/>
            <person name="Marz M."/>
            <person name="Spaller T."/>
            <person name="Winckler T."/>
            <person name="Schaap P."/>
            <person name="Glockner G."/>
        </authorList>
    </citation>
    <scope>NUCLEOTIDE SEQUENCE [LARGE SCALE GENOMIC DNA]</scope>
    <source>
        <strain evidence="4 5">Jena</strain>
    </source>
</reference>
<dbReference type="GO" id="GO:0003729">
    <property type="term" value="F:mRNA binding"/>
    <property type="evidence" value="ECO:0007669"/>
    <property type="project" value="TreeGrafter"/>
</dbReference>
<accession>A0A2P6MVX8</accession>
<protein>
    <submittedName>
        <fullName evidence="4">50S ribosomal protein L13</fullName>
    </submittedName>
</protein>
<evidence type="ECO:0000256" key="3">
    <source>
        <dbReference type="ARBA" id="ARBA00023274"/>
    </source>
</evidence>
<comment type="similarity">
    <text evidence="1">Belongs to the universal ribosomal protein uL13 family.</text>
</comment>
<dbReference type="Pfam" id="PF00572">
    <property type="entry name" value="Ribosomal_L13"/>
    <property type="match status" value="1"/>
</dbReference>
<dbReference type="EMBL" id="MDYQ01000360">
    <property type="protein sequence ID" value="PRP75843.1"/>
    <property type="molecule type" value="Genomic_DNA"/>
</dbReference>
<dbReference type="InterPro" id="IPR036899">
    <property type="entry name" value="Ribosomal_uL13_sf"/>
</dbReference>
<dbReference type="HAMAP" id="MF_01366">
    <property type="entry name" value="Ribosomal_uL13"/>
    <property type="match status" value="1"/>
</dbReference>
<dbReference type="InParanoid" id="A0A2P6MVX8"/>
<organism evidence="4 5">
    <name type="scientific">Planoprotostelium fungivorum</name>
    <dbReference type="NCBI Taxonomy" id="1890364"/>
    <lineage>
        <taxon>Eukaryota</taxon>
        <taxon>Amoebozoa</taxon>
        <taxon>Evosea</taxon>
        <taxon>Variosea</taxon>
        <taxon>Cavosteliida</taxon>
        <taxon>Cavosteliaceae</taxon>
        <taxon>Planoprotostelium</taxon>
    </lineage>
</organism>
<dbReference type="PANTHER" id="PTHR11545:SF2">
    <property type="entry name" value="LARGE RIBOSOMAL SUBUNIT PROTEIN UL13M"/>
    <property type="match status" value="1"/>
</dbReference>
<evidence type="ECO:0000313" key="4">
    <source>
        <dbReference type="EMBL" id="PRP75843.1"/>
    </source>
</evidence>
<dbReference type="NCBIfam" id="TIGR01066">
    <property type="entry name" value="rplM_bact"/>
    <property type="match status" value="1"/>
</dbReference>
<keyword evidence="3" id="KW-0687">Ribonucleoprotein</keyword>
<dbReference type="AlphaFoldDB" id="A0A2P6MVX8"/>
<dbReference type="STRING" id="1890364.A0A2P6MVX8"/>
<sequence length="252" mass="28776">MSHQRLVRATKIAAKPYTLPKYVNYDRTWHQVDATGKVVGRLANEISHILQGKHKPIRQGLGADVGDFVVVINADKAIMTGKKWMQKRYVKHSGHPGGRKEIPVAVWKANYPDRIISHAVRGMLPRNNLRDVRMARLKLVLAGQDNEHERLVQQTPQMKHISDAFFRASFREPLFDPAVHAGWYLKTVVDADGVSEIIPTRTEGKGKYKFVTRLREPKLETPFKDRVVKKRKPLPTIFSLLPEKVQKAALKK</sequence>
<dbReference type="PANTHER" id="PTHR11545">
    <property type="entry name" value="RIBOSOMAL PROTEIN L13"/>
    <property type="match status" value="1"/>
</dbReference>
<dbReference type="FunCoup" id="A0A2P6MVX8">
    <property type="interactions" value="280"/>
</dbReference>
<dbReference type="InterPro" id="IPR005822">
    <property type="entry name" value="Ribosomal_uL13"/>
</dbReference>
<dbReference type="InterPro" id="IPR005823">
    <property type="entry name" value="Ribosomal_uL13_bac-type"/>
</dbReference>
<dbReference type="GO" id="GO:0017148">
    <property type="term" value="P:negative regulation of translation"/>
    <property type="evidence" value="ECO:0007669"/>
    <property type="project" value="TreeGrafter"/>
</dbReference>
<dbReference type="Gene3D" id="3.90.1180.10">
    <property type="entry name" value="Ribosomal protein L13"/>
    <property type="match status" value="1"/>
</dbReference>
<evidence type="ECO:0000256" key="1">
    <source>
        <dbReference type="ARBA" id="ARBA00006227"/>
    </source>
</evidence>
<evidence type="ECO:0000313" key="5">
    <source>
        <dbReference type="Proteomes" id="UP000241769"/>
    </source>
</evidence>
<dbReference type="GO" id="GO:0005762">
    <property type="term" value="C:mitochondrial large ribosomal subunit"/>
    <property type="evidence" value="ECO:0007669"/>
    <property type="project" value="TreeGrafter"/>
</dbReference>
<name>A0A2P6MVX8_9EUKA</name>